<feature type="transmembrane region" description="Helical" evidence="1">
    <location>
        <begin position="142"/>
        <end position="160"/>
    </location>
</feature>
<feature type="transmembrane region" description="Helical" evidence="1">
    <location>
        <begin position="116"/>
        <end position="136"/>
    </location>
</feature>
<feature type="transmembrane region" description="Helical" evidence="1">
    <location>
        <begin position="217"/>
        <end position="243"/>
    </location>
</feature>
<keyword evidence="1" id="KW-0812">Transmembrane</keyword>
<feature type="transmembrane region" description="Helical" evidence="1">
    <location>
        <begin position="516"/>
        <end position="534"/>
    </location>
</feature>
<proteinExistence type="predicted"/>
<dbReference type="EMBL" id="BHVQ01000029">
    <property type="protein sequence ID" value="GCA80481.1"/>
    <property type="molecule type" value="Genomic_DNA"/>
</dbReference>
<dbReference type="Proteomes" id="UP000324689">
    <property type="component" value="Unassembled WGS sequence"/>
</dbReference>
<evidence type="ECO:0000256" key="1">
    <source>
        <dbReference type="SAM" id="Phobius"/>
    </source>
</evidence>
<gene>
    <name evidence="2" type="ORF">MiTs_02489</name>
</gene>
<evidence type="ECO:0000313" key="3">
    <source>
        <dbReference type="Proteomes" id="UP000324689"/>
    </source>
</evidence>
<dbReference type="RefSeq" id="WP_149976013.1">
    <property type="nucleotide sequence ID" value="NZ_BHVQ01000029.1"/>
</dbReference>
<accession>A0A5A5S4U9</accession>
<name>A0A5A5S4U9_MICAE</name>
<feature type="transmembrane region" description="Helical" evidence="1">
    <location>
        <begin position="189"/>
        <end position="205"/>
    </location>
</feature>
<feature type="transmembrane region" description="Helical" evidence="1">
    <location>
        <begin position="484"/>
        <end position="504"/>
    </location>
</feature>
<keyword evidence="1" id="KW-1133">Transmembrane helix</keyword>
<protein>
    <recommendedName>
        <fullName evidence="4">Glycosyltransferase RgtA/B/C/D-like domain-containing protein</fullName>
    </recommendedName>
</protein>
<evidence type="ECO:0008006" key="4">
    <source>
        <dbReference type="Google" id="ProtNLM"/>
    </source>
</evidence>
<keyword evidence="1" id="KW-0472">Membrane</keyword>
<feature type="transmembrane region" description="Helical" evidence="1">
    <location>
        <begin position="18"/>
        <end position="35"/>
    </location>
</feature>
<feature type="transmembrane region" description="Helical" evidence="1">
    <location>
        <begin position="167"/>
        <end position="183"/>
    </location>
</feature>
<sequence length="546" mass="63377">MLKKQLLMRIFCEDINKLFFACGILSIIVVKFFLIRNSEVVGHPRDSLLYTLMADQNIWFPTNKAKAIIDYMPGYPIFIMVSNFLNFSLRISHEIFYTISNILLVFSFRLLKIPRYICLVIFAILTFHITTFMFFNTILTETIAISLYHILLALTIITVMSENLAKKLIFSVLGGLCLGIIFITRPEQIVFLLSYLVVFVILVLRNRMNIARAIREALPICIIPIAISLLVTTVFTLLNAFFLELPALSISNSSAFKETFSQIQSIDDGQNIDNFEFVSINRKQLKMAYQVSPTLNQFNPLIEEELARRITRLGGKDTNIEVGIDWVHWSTIEAIRRSNLTEDRSMYQVFTEISSELQEAFNDKRINQKNFSFNDIDIRFWLNKFPHSLTKISGYLFLPRVSNRFLQNTDDPRVNPEMRSTFNRVAHRRTYLVNQRDLNKDLIFYLNRISPLIQIINIIGIISFVILFVYYLVKPIHSQLLNQYILIISFALSIILLRLFLYVAVDMAFFPAPSRYLFPSNPLLSALSILNLYVTTKLLRSFRFSA</sequence>
<dbReference type="AlphaFoldDB" id="A0A5A5S4U9"/>
<comment type="caution">
    <text evidence="2">The sequence shown here is derived from an EMBL/GenBank/DDBJ whole genome shotgun (WGS) entry which is preliminary data.</text>
</comment>
<reference evidence="2 3" key="1">
    <citation type="submission" date="2018-09" db="EMBL/GenBank/DDBJ databases">
        <title>Evolutionary history of phycoerythrin pigmentation in the water bloom-forming cyanobacterium Microcystis aeruginosa.</title>
        <authorList>
            <person name="Tanabe Y."/>
            <person name="Tanabe Y."/>
            <person name="Yamaguchi H."/>
        </authorList>
    </citation>
    <scope>NUCLEOTIDE SEQUENCE [LARGE SCALE GENOMIC DNA]</scope>
    <source>
        <strain evidence="2 3">NIES-2521</strain>
    </source>
</reference>
<feature type="transmembrane region" description="Helical" evidence="1">
    <location>
        <begin position="452"/>
        <end position="472"/>
    </location>
</feature>
<evidence type="ECO:0000313" key="2">
    <source>
        <dbReference type="EMBL" id="GCA80481.1"/>
    </source>
</evidence>
<organism evidence="2 3">
    <name type="scientific">Microcystis aeruginosa NIES-2521</name>
    <dbReference type="NCBI Taxonomy" id="2303983"/>
    <lineage>
        <taxon>Bacteria</taxon>
        <taxon>Bacillati</taxon>
        <taxon>Cyanobacteriota</taxon>
        <taxon>Cyanophyceae</taxon>
        <taxon>Oscillatoriophycideae</taxon>
        <taxon>Chroococcales</taxon>
        <taxon>Microcystaceae</taxon>
        <taxon>Microcystis</taxon>
    </lineage>
</organism>